<organism evidence="1 2">
    <name type="scientific">Zosterops lateralis melanops</name>
    <dbReference type="NCBI Taxonomy" id="1220523"/>
    <lineage>
        <taxon>Eukaryota</taxon>
        <taxon>Metazoa</taxon>
        <taxon>Chordata</taxon>
        <taxon>Craniata</taxon>
        <taxon>Vertebrata</taxon>
        <taxon>Euteleostomi</taxon>
        <taxon>Archelosauria</taxon>
        <taxon>Archosauria</taxon>
        <taxon>Dinosauria</taxon>
        <taxon>Saurischia</taxon>
        <taxon>Theropoda</taxon>
        <taxon>Coelurosauria</taxon>
        <taxon>Aves</taxon>
        <taxon>Neognathae</taxon>
        <taxon>Neoaves</taxon>
        <taxon>Telluraves</taxon>
        <taxon>Australaves</taxon>
        <taxon>Passeriformes</taxon>
        <taxon>Sylvioidea</taxon>
        <taxon>Zosteropidae</taxon>
        <taxon>Zosterops</taxon>
    </lineage>
</organism>
<accession>A0A8D2QKW0</accession>
<dbReference type="AlphaFoldDB" id="A0A8D2QKW0"/>
<dbReference type="Ensembl" id="ENSZLMT00000000830.1">
    <property type="protein sequence ID" value="ENSZLMP00000000792.1"/>
    <property type="gene ID" value="ENSZLMG00000000670.1"/>
</dbReference>
<dbReference type="Proteomes" id="UP000694401">
    <property type="component" value="Unassembled WGS sequence"/>
</dbReference>
<evidence type="ECO:0000313" key="2">
    <source>
        <dbReference type="Proteomes" id="UP000694401"/>
    </source>
</evidence>
<dbReference type="SUPFAM" id="SSF58069">
    <property type="entry name" value="Virus ectodomain"/>
    <property type="match status" value="1"/>
</dbReference>
<proteinExistence type="predicted"/>
<keyword evidence="2" id="KW-1185">Reference proteome</keyword>
<evidence type="ECO:0000313" key="1">
    <source>
        <dbReference type="Ensembl" id="ENSZLMP00000000792.1"/>
    </source>
</evidence>
<sequence>MWEKGYQTPIYLFNKLIGLQAVVEVVSNHTSNALELLAKQHSQMKTFVYQNQLALDYLLSECCIEIDDYKKTIRRLAAKIKKVAHVPLSKGCR</sequence>
<reference evidence="1" key="1">
    <citation type="submission" date="2025-08" db="UniProtKB">
        <authorList>
            <consortium name="Ensembl"/>
        </authorList>
    </citation>
    <scope>IDENTIFICATION</scope>
</reference>
<dbReference type="Gene3D" id="1.10.287.210">
    <property type="match status" value="1"/>
</dbReference>
<reference evidence="1" key="2">
    <citation type="submission" date="2025-09" db="UniProtKB">
        <authorList>
            <consortium name="Ensembl"/>
        </authorList>
    </citation>
    <scope>IDENTIFICATION</scope>
</reference>
<protein>
    <submittedName>
        <fullName evidence="1">Uncharacterized protein</fullName>
    </submittedName>
</protein>
<name>A0A8D2QKW0_ZOSLA</name>